<proteinExistence type="predicted"/>
<dbReference type="RefSeq" id="XP_031918701.1">
    <property type="nucleotide sequence ID" value="XM_032053331.1"/>
</dbReference>
<sequence length="58" mass="6225">MGLFSALLETLSFTSPGPGDQGHGSTGQSVAEALSWATFSFSASLLFSVLFDLIWFFF</sequence>
<dbReference type="AlphaFoldDB" id="A0A5N6T8D1"/>
<keyword evidence="1" id="KW-0812">Transmembrane</keyword>
<reference evidence="2 3" key="1">
    <citation type="submission" date="2019-04" db="EMBL/GenBank/DDBJ databases">
        <title>Friends and foes A comparative genomics study of 23 Aspergillus species from section Flavi.</title>
        <authorList>
            <consortium name="DOE Joint Genome Institute"/>
            <person name="Kjaerbolling I."/>
            <person name="Vesth T."/>
            <person name="Frisvad J.C."/>
            <person name="Nybo J.L."/>
            <person name="Theobald S."/>
            <person name="Kildgaard S."/>
            <person name="Isbrandt T."/>
            <person name="Kuo A."/>
            <person name="Sato A."/>
            <person name="Lyhne E.K."/>
            <person name="Kogle M.E."/>
            <person name="Wiebenga A."/>
            <person name="Kun R.S."/>
            <person name="Lubbers R.J."/>
            <person name="Makela M.R."/>
            <person name="Barry K."/>
            <person name="Chovatia M."/>
            <person name="Clum A."/>
            <person name="Daum C."/>
            <person name="Haridas S."/>
            <person name="He G."/>
            <person name="LaButti K."/>
            <person name="Lipzen A."/>
            <person name="Mondo S."/>
            <person name="Riley R."/>
            <person name="Salamov A."/>
            <person name="Simmons B.A."/>
            <person name="Magnuson J.K."/>
            <person name="Henrissat B."/>
            <person name="Mortensen U.H."/>
            <person name="Larsen T.O."/>
            <person name="Devries R.P."/>
            <person name="Grigoriev I.V."/>
            <person name="Machida M."/>
            <person name="Baker S.E."/>
            <person name="Andersen M.R."/>
        </authorList>
    </citation>
    <scope>NUCLEOTIDE SEQUENCE [LARGE SCALE GENOMIC DNA]</scope>
    <source>
        <strain evidence="2 3">CBS 117625</strain>
    </source>
</reference>
<evidence type="ECO:0000256" key="1">
    <source>
        <dbReference type="SAM" id="Phobius"/>
    </source>
</evidence>
<evidence type="ECO:0000313" key="3">
    <source>
        <dbReference type="Proteomes" id="UP000325672"/>
    </source>
</evidence>
<dbReference type="EMBL" id="ML743554">
    <property type="protein sequence ID" value="KAE8142638.1"/>
    <property type="molecule type" value="Genomic_DNA"/>
</dbReference>
<gene>
    <name evidence="2" type="ORF">BDV38DRAFT_235362</name>
</gene>
<keyword evidence="3" id="KW-1185">Reference proteome</keyword>
<keyword evidence="1" id="KW-1133">Transmembrane helix</keyword>
<feature type="transmembrane region" description="Helical" evidence="1">
    <location>
        <begin position="35"/>
        <end position="57"/>
    </location>
</feature>
<keyword evidence="1" id="KW-0472">Membrane</keyword>
<name>A0A5N6T8D1_ASPPS</name>
<dbReference type="GeneID" id="43637541"/>
<protein>
    <submittedName>
        <fullName evidence="2">Uncharacterized protein</fullName>
    </submittedName>
</protein>
<accession>A0A5N6T8D1</accession>
<evidence type="ECO:0000313" key="2">
    <source>
        <dbReference type="EMBL" id="KAE8142638.1"/>
    </source>
</evidence>
<organism evidence="2 3">
    <name type="scientific">Aspergillus pseudotamarii</name>
    <dbReference type="NCBI Taxonomy" id="132259"/>
    <lineage>
        <taxon>Eukaryota</taxon>
        <taxon>Fungi</taxon>
        <taxon>Dikarya</taxon>
        <taxon>Ascomycota</taxon>
        <taxon>Pezizomycotina</taxon>
        <taxon>Eurotiomycetes</taxon>
        <taxon>Eurotiomycetidae</taxon>
        <taxon>Eurotiales</taxon>
        <taxon>Aspergillaceae</taxon>
        <taxon>Aspergillus</taxon>
        <taxon>Aspergillus subgen. Circumdati</taxon>
    </lineage>
</organism>
<dbReference type="Proteomes" id="UP000325672">
    <property type="component" value="Unassembled WGS sequence"/>
</dbReference>